<keyword evidence="8 10" id="KW-0472">Membrane</keyword>
<accession>A0A6N7X7Q1</accession>
<evidence type="ECO:0000256" key="1">
    <source>
        <dbReference type="ARBA" id="ARBA00004141"/>
    </source>
</evidence>
<evidence type="ECO:0000256" key="6">
    <source>
        <dbReference type="ARBA" id="ARBA00022989"/>
    </source>
</evidence>
<evidence type="ECO:0000256" key="9">
    <source>
        <dbReference type="ARBA" id="ARBA00025182"/>
    </source>
</evidence>
<keyword evidence="6 10" id="KW-1133">Transmembrane helix</keyword>
<proteinExistence type="inferred from homology"/>
<evidence type="ECO:0000256" key="10">
    <source>
        <dbReference type="RuleBase" id="RU365087"/>
    </source>
</evidence>
<evidence type="ECO:0000256" key="2">
    <source>
        <dbReference type="ARBA" id="ARBA00008445"/>
    </source>
</evidence>
<name>A0A6N7X7Q1_9ACTN</name>
<dbReference type="GO" id="GO:0015450">
    <property type="term" value="F:protein-transporting ATPase activity"/>
    <property type="evidence" value="ECO:0007669"/>
    <property type="project" value="UniProtKB-UniRule"/>
</dbReference>
<evidence type="ECO:0000256" key="8">
    <source>
        <dbReference type="ARBA" id="ARBA00023136"/>
    </source>
</evidence>
<evidence type="ECO:0000256" key="5">
    <source>
        <dbReference type="ARBA" id="ARBA00022927"/>
    </source>
</evidence>
<comment type="function">
    <text evidence="9 10">Involved in protein export. Participates in an early event of protein translocation.</text>
</comment>
<keyword evidence="5 10" id="KW-0653">Protein transport</keyword>
<reference evidence="11 12" key="1">
    <citation type="submission" date="2019-08" db="EMBL/GenBank/DDBJ databases">
        <title>In-depth cultivation of the pig gut microbiome towards novel bacterial diversity and tailored functional studies.</title>
        <authorList>
            <person name="Wylensek D."/>
            <person name="Hitch T.C.A."/>
            <person name="Clavel T."/>
        </authorList>
    </citation>
    <scope>NUCLEOTIDE SEQUENCE [LARGE SCALE GENOMIC DNA]</scope>
    <source>
        <strain evidence="11 12">WB01_CNA04</strain>
    </source>
</reference>
<dbReference type="NCBIfam" id="TIGR00810">
    <property type="entry name" value="secG"/>
    <property type="match status" value="1"/>
</dbReference>
<dbReference type="Proteomes" id="UP000434342">
    <property type="component" value="Unassembled WGS sequence"/>
</dbReference>
<comment type="subcellular location">
    <subcellularLocation>
        <location evidence="10">Cell membrane</location>
        <topology evidence="10">Multi-pass membrane protein</topology>
    </subcellularLocation>
    <subcellularLocation>
        <location evidence="1">Membrane</location>
        <topology evidence="1">Multi-pass membrane protein</topology>
    </subcellularLocation>
</comment>
<dbReference type="GO" id="GO:0005886">
    <property type="term" value="C:plasma membrane"/>
    <property type="evidence" value="ECO:0007669"/>
    <property type="project" value="UniProtKB-SubCell"/>
</dbReference>
<evidence type="ECO:0000256" key="4">
    <source>
        <dbReference type="ARBA" id="ARBA00022692"/>
    </source>
</evidence>
<sequence length="93" mass="9722">MPAFFLKENHVGALNVFLLIVLAVSAALTIILILMHSGKGTGVSDMIASSMYNSAAGSGIWEKNLDRLTVITAIVFGVTICILALTFPVGTIG</sequence>
<dbReference type="OrthoDB" id="4337190at2"/>
<dbReference type="InterPro" id="IPR004692">
    <property type="entry name" value="SecG"/>
</dbReference>
<feature type="transmembrane region" description="Helical" evidence="10">
    <location>
        <begin position="68"/>
        <end position="90"/>
    </location>
</feature>
<evidence type="ECO:0000313" key="12">
    <source>
        <dbReference type="Proteomes" id="UP000434342"/>
    </source>
</evidence>
<organism evidence="11 12">
    <name type="scientific">Parafannyhessea umbonata</name>
    <dbReference type="NCBI Taxonomy" id="604330"/>
    <lineage>
        <taxon>Bacteria</taxon>
        <taxon>Bacillati</taxon>
        <taxon>Actinomycetota</taxon>
        <taxon>Coriobacteriia</taxon>
        <taxon>Coriobacteriales</taxon>
        <taxon>Atopobiaceae</taxon>
        <taxon>Parafannyhessea</taxon>
    </lineage>
</organism>
<keyword evidence="4 10" id="KW-0812">Transmembrane</keyword>
<keyword evidence="10" id="KW-1003">Cell membrane</keyword>
<evidence type="ECO:0000256" key="7">
    <source>
        <dbReference type="ARBA" id="ARBA00023010"/>
    </source>
</evidence>
<dbReference type="AlphaFoldDB" id="A0A6N7X7Q1"/>
<protein>
    <recommendedName>
        <fullName evidence="10">Protein-export membrane protein SecG</fullName>
    </recommendedName>
</protein>
<feature type="transmembrane region" description="Helical" evidence="10">
    <location>
        <begin position="12"/>
        <end position="34"/>
    </location>
</feature>
<dbReference type="EMBL" id="VUND01000002">
    <property type="protein sequence ID" value="MST60282.1"/>
    <property type="molecule type" value="Genomic_DNA"/>
</dbReference>
<evidence type="ECO:0000256" key="3">
    <source>
        <dbReference type="ARBA" id="ARBA00022448"/>
    </source>
</evidence>
<dbReference type="Pfam" id="PF03840">
    <property type="entry name" value="SecG"/>
    <property type="match status" value="1"/>
</dbReference>
<comment type="caution">
    <text evidence="11">The sequence shown here is derived from an EMBL/GenBank/DDBJ whole genome shotgun (WGS) entry which is preliminary data.</text>
</comment>
<keyword evidence="3 10" id="KW-0813">Transport</keyword>
<dbReference type="GO" id="GO:0009306">
    <property type="term" value="P:protein secretion"/>
    <property type="evidence" value="ECO:0007669"/>
    <property type="project" value="UniProtKB-UniRule"/>
</dbReference>
<comment type="similarity">
    <text evidence="2 10">Belongs to the SecG family.</text>
</comment>
<keyword evidence="7 10" id="KW-0811">Translocation</keyword>
<evidence type="ECO:0000313" key="11">
    <source>
        <dbReference type="EMBL" id="MST60282.1"/>
    </source>
</evidence>
<gene>
    <name evidence="11" type="primary">secG</name>
    <name evidence="11" type="ORF">FYJ69_05085</name>
</gene>